<sequence>MNKSFWNGKKVLITGHTGFKAGWMSVWLKAAGSRLFGVSIGRVSDPDFFTVCELPSIFEQDWRMDIRDLRSVRQVMAETKPDIVIHMAAQPIVRYGLMNPAETFAINVVGTANVLQAANETRSIRAIINVTTDKVYRNLEWVWPYRESDALGGKDPYSSSKSCADLCAQSFYQTYFKDEGVGLANVRAGNVIGGGDWAADRLLPDFFRALDAGEPLRIRNPASVRPWQHVLEPVGGYLTLAERLYEAPSVYSGEWNFGPRDVDCKPVSWMIDYLTASAPVSLAQESIANDKEARLLKLDSSKTMTELGWSCRLPVEQALDFCLDWHQAWRAGEALARTRAQIEAYDAKG</sequence>
<name>A0A318T4K8_9HYPH</name>
<protein>
    <submittedName>
        <fullName evidence="2">CDP-glucose 4,6-dehydratase</fullName>
    </submittedName>
</protein>
<evidence type="ECO:0000259" key="1">
    <source>
        <dbReference type="Pfam" id="PF16363"/>
    </source>
</evidence>
<dbReference type="InterPro" id="IPR016040">
    <property type="entry name" value="NAD(P)-bd_dom"/>
</dbReference>
<dbReference type="Gene3D" id="3.40.50.720">
    <property type="entry name" value="NAD(P)-binding Rossmann-like Domain"/>
    <property type="match status" value="1"/>
</dbReference>
<keyword evidence="3" id="KW-1185">Reference proteome</keyword>
<feature type="domain" description="NAD(P)-binding" evidence="1">
    <location>
        <begin position="12"/>
        <end position="317"/>
    </location>
</feature>
<dbReference type="Pfam" id="PF16363">
    <property type="entry name" value="GDP_Man_Dehyd"/>
    <property type="match status" value="1"/>
</dbReference>
<proteinExistence type="predicted"/>
<dbReference type="SUPFAM" id="SSF51735">
    <property type="entry name" value="NAD(P)-binding Rossmann-fold domains"/>
    <property type="match status" value="1"/>
</dbReference>
<reference evidence="2 3" key="1">
    <citation type="submission" date="2018-06" db="EMBL/GenBank/DDBJ databases">
        <title>Genomic Encyclopedia of Type Strains, Phase III (KMG-III): the genomes of soil and plant-associated and newly described type strains.</title>
        <authorList>
            <person name="Whitman W."/>
        </authorList>
    </citation>
    <scope>NUCLEOTIDE SEQUENCE [LARGE SCALE GENOMIC DNA]</scope>
    <source>
        <strain evidence="2 3">ORS 1419</strain>
    </source>
</reference>
<dbReference type="OrthoDB" id="9801785at2"/>
<dbReference type="Gene3D" id="3.90.25.10">
    <property type="entry name" value="UDP-galactose 4-epimerase, domain 1"/>
    <property type="match status" value="1"/>
</dbReference>
<accession>A0A318T4K8</accession>
<dbReference type="RefSeq" id="WP_110754589.1">
    <property type="nucleotide sequence ID" value="NZ_QJTF01000034.1"/>
</dbReference>
<evidence type="ECO:0000313" key="3">
    <source>
        <dbReference type="Proteomes" id="UP000247454"/>
    </source>
</evidence>
<dbReference type="PANTHER" id="PTHR43000">
    <property type="entry name" value="DTDP-D-GLUCOSE 4,6-DEHYDRATASE-RELATED"/>
    <property type="match status" value="1"/>
</dbReference>
<dbReference type="InterPro" id="IPR036291">
    <property type="entry name" value="NAD(P)-bd_dom_sf"/>
</dbReference>
<gene>
    <name evidence="2" type="ORF">C7477_1347</name>
</gene>
<dbReference type="Proteomes" id="UP000247454">
    <property type="component" value="Unassembled WGS sequence"/>
</dbReference>
<dbReference type="InterPro" id="IPR013445">
    <property type="entry name" value="CDP_4_6_deHydtase"/>
</dbReference>
<dbReference type="NCBIfam" id="TIGR02622">
    <property type="entry name" value="CDP_4_6_dhtase"/>
    <property type="match status" value="1"/>
</dbReference>
<evidence type="ECO:0000313" key="2">
    <source>
        <dbReference type="EMBL" id="PYE85244.1"/>
    </source>
</evidence>
<comment type="caution">
    <text evidence="2">The sequence shown here is derived from an EMBL/GenBank/DDBJ whole genome shotgun (WGS) entry which is preliminary data.</text>
</comment>
<dbReference type="AlphaFoldDB" id="A0A318T4K8"/>
<organism evidence="2 3">
    <name type="scientific">Phyllobacterium leguminum</name>
    <dbReference type="NCBI Taxonomy" id="314237"/>
    <lineage>
        <taxon>Bacteria</taxon>
        <taxon>Pseudomonadati</taxon>
        <taxon>Pseudomonadota</taxon>
        <taxon>Alphaproteobacteria</taxon>
        <taxon>Hyphomicrobiales</taxon>
        <taxon>Phyllobacteriaceae</taxon>
        <taxon>Phyllobacterium</taxon>
    </lineage>
</organism>
<dbReference type="EMBL" id="QJTF01000034">
    <property type="protein sequence ID" value="PYE85244.1"/>
    <property type="molecule type" value="Genomic_DNA"/>
</dbReference>